<comment type="caution">
    <text evidence="1">The sequence shown here is derived from an EMBL/GenBank/DDBJ whole genome shotgun (WGS) entry which is preliminary data.</text>
</comment>
<keyword evidence="2" id="KW-1185">Reference proteome</keyword>
<reference evidence="1 2" key="1">
    <citation type="journal article" date="2020" name="Genome Biol. Evol.">
        <title>Rhizobium dioscoreae sp. nov., a plant growth-promoting bacterium isolated from yam (Dioscorea species).</title>
        <authorList>
            <person name="Ouyabe M."/>
            <person name="Tanaka N."/>
            <person name="Shiwa Y."/>
            <person name="Fujita N."/>
            <person name="Kikuno H."/>
            <person name="Babil P."/>
            <person name="Shiwachi H."/>
        </authorList>
    </citation>
    <scope>NUCLEOTIDE SEQUENCE [LARGE SCALE GENOMIC DNA]</scope>
    <source>
        <strain evidence="1 2">S-93</strain>
    </source>
</reference>
<organism evidence="1 2">
    <name type="scientific">Rhizobium dioscoreae</name>
    <dbReference type="NCBI Taxonomy" id="2653122"/>
    <lineage>
        <taxon>Bacteria</taxon>
        <taxon>Pseudomonadati</taxon>
        <taxon>Pseudomonadota</taxon>
        <taxon>Alphaproteobacteria</taxon>
        <taxon>Hyphomicrobiales</taxon>
        <taxon>Rhizobiaceae</taxon>
        <taxon>Rhizobium/Agrobacterium group</taxon>
        <taxon>Rhizobium</taxon>
    </lineage>
</organism>
<evidence type="ECO:0000313" key="1">
    <source>
        <dbReference type="EMBL" id="GES53767.1"/>
    </source>
</evidence>
<sequence length="39" mass="4436">MDANQGTNEEGAKYFLQTHPDLWMKWVSPDVAEKVKASL</sequence>
<accession>A0ABQ0ZEG8</accession>
<protein>
    <submittedName>
        <fullName evidence="1">Uncharacterized protein</fullName>
    </submittedName>
</protein>
<proteinExistence type="predicted"/>
<gene>
    <name evidence="1" type="ORF">RsS93_63810</name>
</gene>
<name>A0ABQ0ZEG8_9HYPH</name>
<dbReference type="Proteomes" id="UP000390335">
    <property type="component" value="Unassembled WGS sequence"/>
</dbReference>
<evidence type="ECO:0000313" key="2">
    <source>
        <dbReference type="Proteomes" id="UP000390335"/>
    </source>
</evidence>
<dbReference type="EMBL" id="BLAJ01000029">
    <property type="protein sequence ID" value="GES53767.1"/>
    <property type="molecule type" value="Genomic_DNA"/>
</dbReference>